<dbReference type="OrthoDB" id="9768177at2"/>
<reference evidence="3 4" key="1">
    <citation type="submission" date="2018-05" db="EMBL/GenBank/DDBJ databases">
        <title>Genome sequencing of Flavobacterium sp. HYN0056.</title>
        <authorList>
            <person name="Yi H."/>
            <person name="Baek C."/>
        </authorList>
    </citation>
    <scope>NUCLEOTIDE SEQUENCE [LARGE SCALE GENOMIC DNA]</scope>
    <source>
        <strain evidence="3 4">HYN0056</strain>
    </source>
</reference>
<dbReference type="Gene3D" id="2.170.130.10">
    <property type="entry name" value="TonB-dependent receptor, plug domain"/>
    <property type="match status" value="1"/>
</dbReference>
<accession>A0A2S1YS13</accession>
<dbReference type="NCBIfam" id="TIGR04056">
    <property type="entry name" value="OMP_RagA_SusC"/>
    <property type="match status" value="1"/>
</dbReference>
<dbReference type="InterPro" id="IPR037066">
    <property type="entry name" value="Plug_dom_sf"/>
</dbReference>
<keyword evidence="4" id="KW-1185">Reference proteome</keyword>
<protein>
    <submittedName>
        <fullName evidence="3">SusC/RagA family TonB-linked outer membrane protein</fullName>
    </submittedName>
</protein>
<keyword evidence="1" id="KW-0998">Cell outer membrane</keyword>
<dbReference type="KEGG" id="fcr:HYN56_22855"/>
<dbReference type="InterPro" id="IPR012910">
    <property type="entry name" value="Plug_dom"/>
</dbReference>
<evidence type="ECO:0000313" key="3">
    <source>
        <dbReference type="EMBL" id="AWK06914.1"/>
    </source>
</evidence>
<dbReference type="GO" id="GO:0009279">
    <property type="term" value="C:cell outer membrane"/>
    <property type="evidence" value="ECO:0007669"/>
    <property type="project" value="UniProtKB-SubCell"/>
</dbReference>
<dbReference type="Pfam" id="PF07715">
    <property type="entry name" value="Plug"/>
    <property type="match status" value="1"/>
</dbReference>
<comment type="similarity">
    <text evidence="1">Belongs to the TonB-dependent receptor family.</text>
</comment>
<evidence type="ECO:0000313" key="4">
    <source>
        <dbReference type="Proteomes" id="UP000245250"/>
    </source>
</evidence>
<dbReference type="EMBL" id="CP029255">
    <property type="protein sequence ID" value="AWK06914.1"/>
    <property type="molecule type" value="Genomic_DNA"/>
</dbReference>
<dbReference type="InterPro" id="IPR023997">
    <property type="entry name" value="TonB-dep_OMP_SusC/RagA_CS"/>
</dbReference>
<dbReference type="InterPro" id="IPR023996">
    <property type="entry name" value="TonB-dep_OMP_SusC/RagA"/>
</dbReference>
<dbReference type="Gene3D" id="2.60.40.1120">
    <property type="entry name" value="Carboxypeptidase-like, regulatory domain"/>
    <property type="match status" value="1"/>
</dbReference>
<dbReference type="SUPFAM" id="SSF56935">
    <property type="entry name" value="Porins"/>
    <property type="match status" value="1"/>
</dbReference>
<dbReference type="AlphaFoldDB" id="A0A2S1YS13"/>
<keyword evidence="1" id="KW-0813">Transport</keyword>
<feature type="domain" description="TonB-dependent receptor plug" evidence="2">
    <location>
        <begin position="129"/>
        <end position="254"/>
    </location>
</feature>
<dbReference type="InterPro" id="IPR039426">
    <property type="entry name" value="TonB-dep_rcpt-like"/>
</dbReference>
<dbReference type="RefSeq" id="WP_109194314.1">
    <property type="nucleotide sequence ID" value="NZ_CP029255.1"/>
</dbReference>
<name>A0A2S1YS13_9FLAO</name>
<sequence length="1112" mass="123747">MTKILQALLLFLAIAGYSQETRTITGIIQDATDSSPIPGASIFVENNSISNKTAMAGIIHSEAIGTTSDFDGKFTLKVAKNVTALRVTFMGYKSYTLELDGQKNYTINLTSETAKLQEVVVTGYQKIEKRKVTGAIAKVEMASIQQAGVASVDQMLLGQVAGVAVTTPSGAPGAPAKIRIRGTASLNGSQDPLWVLDGLPLESEDVPKNYDKDNIDLLANYSIAGLNPDDIKDITILKDAAATSIYGARAANGVIVITTKKGKSGKMVINVNTNTFINLKPDFDKLNLMNANQKVDFELGLASRSDLTYRDTNGEVARILNGANELNTFRNGGFSSLSPTTQNAINALRNNNFNWGNLIYQNAINTQHGLSMSGGGEKSDYYFSAGFYDEQGTTIGTGFKRYNLTLKNNYEVSDRFKVGVGLFGSESIKNSYVTDVSTNTNPANYTRNVNPYLTPYNADGSYNYDQDITGYSDRYIPFNILEERANTSYDLKARAIKAILDAEYKITDHLKANSQLGLQLDNTSSEKFAGQNSYYTRRYREKSRYFSNGSFNYFLPNGGVIENSNKDFFQYNLKTTLNYSNTFADKHEVEIMVGNEIRRNYQTAIFTKGFGFDENTLTTQQIVFPNADMANNSEYRTYRKEQNENAFASFFATASYTYNRKYTVFGSARYDGSDLFGVDPKYKYLPLWSGSAAWLVSQENFLRDSNVISNLRLRGSYGLQGNIDKNTSPFVVGENKTTTILPGQTEPTIVVVSPPNEKLRWEKTTNTNFGADLGLFHNRISIIADVYGRKSTDLLGNRALPLENGFEFTNMNWAQVTNKGFELSIATKNIDRPNFKWTTNFNLAQNKSNVDRIEVRDTDYMPNREGRPVNAIFGFKTNGIDENGNPLFVNKKGETVNSQTFFGLYDVLADIFPGEFSQSNLSAAEFRDLFTYLGDRDPKFTGGITNTFKVGNFDLAVVASFTLDQTMVETPPYYGAEVDRGLNYSTRILNAWSPTNTSSNLPGITSQTSGTGDSWMAYQWYSGGNQIKTMNYLDTWVHKMSYMRLNSMRLGYTLPKAFTDHINIQSIRLNVEARNLFVISSDFKGYFDPETYGNIYAQPVPKSFTVGCNVTF</sequence>
<dbReference type="PROSITE" id="PS52016">
    <property type="entry name" value="TONB_DEPENDENT_REC_3"/>
    <property type="match status" value="1"/>
</dbReference>
<keyword evidence="1" id="KW-0472">Membrane</keyword>
<keyword evidence="1" id="KW-1134">Transmembrane beta strand</keyword>
<evidence type="ECO:0000259" key="2">
    <source>
        <dbReference type="Pfam" id="PF07715"/>
    </source>
</evidence>
<proteinExistence type="inferred from homology"/>
<gene>
    <name evidence="3" type="ORF">HYN56_22855</name>
</gene>
<evidence type="ECO:0000256" key="1">
    <source>
        <dbReference type="PROSITE-ProRule" id="PRU01360"/>
    </source>
</evidence>
<dbReference type="SUPFAM" id="SSF49464">
    <property type="entry name" value="Carboxypeptidase regulatory domain-like"/>
    <property type="match status" value="1"/>
</dbReference>
<keyword evidence="1" id="KW-0812">Transmembrane</keyword>
<dbReference type="InterPro" id="IPR008969">
    <property type="entry name" value="CarboxyPept-like_regulatory"/>
</dbReference>
<dbReference type="NCBIfam" id="TIGR04057">
    <property type="entry name" value="SusC_RagA_signa"/>
    <property type="match status" value="1"/>
</dbReference>
<organism evidence="3 4">
    <name type="scientific">Flavobacterium crocinum</name>
    <dbReference type="NCBI Taxonomy" id="2183896"/>
    <lineage>
        <taxon>Bacteria</taxon>
        <taxon>Pseudomonadati</taxon>
        <taxon>Bacteroidota</taxon>
        <taxon>Flavobacteriia</taxon>
        <taxon>Flavobacteriales</taxon>
        <taxon>Flavobacteriaceae</taxon>
        <taxon>Flavobacterium</taxon>
    </lineage>
</organism>
<dbReference type="Proteomes" id="UP000245250">
    <property type="component" value="Chromosome"/>
</dbReference>
<dbReference type="Pfam" id="PF13715">
    <property type="entry name" value="CarbopepD_reg_2"/>
    <property type="match status" value="1"/>
</dbReference>
<comment type="subcellular location">
    <subcellularLocation>
        <location evidence="1">Cell outer membrane</location>
        <topology evidence="1">Multi-pass membrane protein</topology>
    </subcellularLocation>
</comment>